<evidence type="ECO:0000313" key="3">
    <source>
        <dbReference type="Proteomes" id="UP000176665"/>
    </source>
</evidence>
<comment type="caution">
    <text evidence="2">The sequence shown here is derived from an EMBL/GenBank/DDBJ whole genome shotgun (WGS) entry which is preliminary data.</text>
</comment>
<dbReference type="STRING" id="1798371.A2W14_03335"/>
<feature type="transmembrane region" description="Helical" evidence="1">
    <location>
        <begin position="6"/>
        <end position="32"/>
    </location>
</feature>
<evidence type="ECO:0008006" key="4">
    <source>
        <dbReference type="Google" id="ProtNLM"/>
    </source>
</evidence>
<evidence type="ECO:0000256" key="1">
    <source>
        <dbReference type="SAM" id="Phobius"/>
    </source>
</evidence>
<accession>A0A1F5YU10</accession>
<dbReference type="Pfam" id="PF07963">
    <property type="entry name" value="N_methyl"/>
    <property type="match status" value="1"/>
</dbReference>
<proteinExistence type="predicted"/>
<sequence length="160" mass="17719">MVKRNYGYTLIEIMVVVTASLILLSMVTLNVVNLKPRTSIHTTITTLLSDLKEQQMKAMTGKESGGSASNYGIRFESDRYILFSGATYNPNNSSNFTVNLDDNLVMENINLPSSTIAFTALSGEYLNFNPLENSFTIRNTILNEQKTIIINRAGNVIAVN</sequence>
<keyword evidence="1" id="KW-0472">Membrane</keyword>
<name>A0A1F5YU10_9BACT</name>
<protein>
    <recommendedName>
        <fullName evidence="4">General secretion pathway GspH domain-containing protein</fullName>
    </recommendedName>
</protein>
<dbReference type="AlphaFoldDB" id="A0A1F5YU10"/>
<dbReference type="InterPro" id="IPR012902">
    <property type="entry name" value="N_methyl_site"/>
</dbReference>
<reference evidence="2 3" key="1">
    <citation type="journal article" date="2016" name="Nat. Commun.">
        <title>Thousands of microbial genomes shed light on interconnected biogeochemical processes in an aquifer system.</title>
        <authorList>
            <person name="Anantharaman K."/>
            <person name="Brown C.T."/>
            <person name="Hug L.A."/>
            <person name="Sharon I."/>
            <person name="Castelle C.J."/>
            <person name="Probst A.J."/>
            <person name="Thomas B.C."/>
            <person name="Singh A."/>
            <person name="Wilkins M.J."/>
            <person name="Karaoz U."/>
            <person name="Brodie E.L."/>
            <person name="Williams K.H."/>
            <person name="Hubbard S.S."/>
            <person name="Banfield J.F."/>
        </authorList>
    </citation>
    <scope>NUCLEOTIDE SEQUENCE [LARGE SCALE GENOMIC DNA]</scope>
</reference>
<dbReference type="Proteomes" id="UP000176665">
    <property type="component" value="Unassembled WGS sequence"/>
</dbReference>
<keyword evidence="1" id="KW-0812">Transmembrane</keyword>
<organism evidence="2 3">
    <name type="scientific">Candidatus Gottesmanbacteria bacterium RBG_16_37_8</name>
    <dbReference type="NCBI Taxonomy" id="1798371"/>
    <lineage>
        <taxon>Bacteria</taxon>
        <taxon>Candidatus Gottesmaniibacteriota</taxon>
    </lineage>
</organism>
<dbReference type="NCBIfam" id="TIGR02532">
    <property type="entry name" value="IV_pilin_GFxxxE"/>
    <property type="match status" value="1"/>
</dbReference>
<keyword evidence="1" id="KW-1133">Transmembrane helix</keyword>
<gene>
    <name evidence="2" type="ORF">A2W14_03335</name>
</gene>
<evidence type="ECO:0000313" key="2">
    <source>
        <dbReference type="EMBL" id="OGG03584.1"/>
    </source>
</evidence>
<dbReference type="EMBL" id="MFJA01000022">
    <property type="protein sequence ID" value="OGG03584.1"/>
    <property type="molecule type" value="Genomic_DNA"/>
</dbReference>